<feature type="region of interest" description="Disordered" evidence="1">
    <location>
        <begin position="103"/>
        <end position="145"/>
    </location>
</feature>
<accession>A0A8D5ZP16</accession>
<dbReference type="Proteomes" id="UP000677436">
    <property type="component" value="Chromosome"/>
</dbReference>
<gene>
    <name evidence="2" type="ORF">JIR001_16710</name>
</gene>
<dbReference type="KEGG" id="pabs:JIR001_16710"/>
<organism evidence="2 3">
    <name type="scientific">Polycladomyces abyssicola</name>
    <dbReference type="NCBI Taxonomy" id="1125966"/>
    <lineage>
        <taxon>Bacteria</taxon>
        <taxon>Bacillati</taxon>
        <taxon>Bacillota</taxon>
        <taxon>Bacilli</taxon>
        <taxon>Bacillales</taxon>
        <taxon>Thermoactinomycetaceae</taxon>
        <taxon>Polycladomyces</taxon>
    </lineage>
</organism>
<evidence type="ECO:0000313" key="2">
    <source>
        <dbReference type="EMBL" id="BCU81888.1"/>
    </source>
</evidence>
<keyword evidence="3" id="KW-1185">Reference proteome</keyword>
<feature type="compositionally biased region" description="Basic and acidic residues" evidence="1">
    <location>
        <begin position="103"/>
        <end position="123"/>
    </location>
</feature>
<name>A0A8D5ZP16_9BACL</name>
<evidence type="ECO:0000256" key="1">
    <source>
        <dbReference type="SAM" id="MobiDB-lite"/>
    </source>
</evidence>
<feature type="compositionally biased region" description="Basic and acidic residues" evidence="1">
    <location>
        <begin position="135"/>
        <end position="145"/>
    </location>
</feature>
<proteinExistence type="predicted"/>
<reference evidence="2" key="2">
    <citation type="journal article" date="2021" name="Microbiol. Resour. Announc.">
        <title>Complete Genome Sequence of Polycladomyces abyssicola JIR-001T, Isolated from Hemipelagic Sediment in Deep Seawater.</title>
        <authorList>
            <person name="Tsubouchi T."/>
            <person name="Kaneko Y."/>
        </authorList>
    </citation>
    <scope>NUCLEOTIDE SEQUENCE</scope>
    <source>
        <strain evidence="2">JIR-001</strain>
    </source>
</reference>
<dbReference type="EMBL" id="AP024601">
    <property type="protein sequence ID" value="BCU81888.1"/>
    <property type="molecule type" value="Genomic_DNA"/>
</dbReference>
<dbReference type="AlphaFoldDB" id="A0A8D5ZP16"/>
<dbReference type="RefSeq" id="WP_212772309.1">
    <property type="nucleotide sequence ID" value="NZ_AP024601.1"/>
</dbReference>
<sequence>MYYPWWHMDSNMVNPQIIYYYRRKQRRHHPTWDSSSSSSYLGAASISNNKNELKPDFQAIVSDAFEMNNIKDSDLKKAITNALEQAVDYDQIYKFVQEKMKLDKRNDGAHYSEQAQKVRDVRNSPRPSPSASESPRFEEPPNHEG</sequence>
<evidence type="ECO:0000313" key="3">
    <source>
        <dbReference type="Proteomes" id="UP000677436"/>
    </source>
</evidence>
<protein>
    <submittedName>
        <fullName evidence="2">Uncharacterized protein</fullName>
    </submittedName>
</protein>
<reference evidence="2" key="1">
    <citation type="journal article" date="2013" name="Int. J. Syst. Evol. Microbiol.">
        <title>Polycladomyces abyssicola gen. nov., sp. nov., a thermophilic filamentous bacterium isolated from hemipelagic sediment.</title>
        <authorList>
            <person name="Tsubouchi T."/>
            <person name="Shimane Y."/>
            <person name="Mori K."/>
            <person name="Usui K."/>
            <person name="Hiraki T."/>
            <person name="Tame A."/>
            <person name="Uematsu K."/>
            <person name="Maruyama T."/>
            <person name="Hatada Y."/>
        </authorList>
    </citation>
    <scope>NUCLEOTIDE SEQUENCE</scope>
    <source>
        <strain evidence="2">JIR-001</strain>
    </source>
</reference>